<accession>A0A261SA38</accession>
<reference evidence="4" key="1">
    <citation type="submission" date="2017-05" db="EMBL/GenBank/DDBJ databases">
        <title>Complete and WGS of Bordetella genogroups.</title>
        <authorList>
            <person name="Spilker T."/>
            <person name="Lipuma J."/>
        </authorList>
    </citation>
    <scope>NUCLEOTIDE SEQUENCE [LARGE SCALE GENOMIC DNA]</scope>
    <source>
        <strain evidence="4">AU16122</strain>
    </source>
</reference>
<evidence type="ECO:0000256" key="1">
    <source>
        <dbReference type="ARBA" id="ARBA00006987"/>
    </source>
</evidence>
<protein>
    <recommendedName>
        <fullName evidence="5">Tripartite tricarboxylate transporter substrate binding protein</fullName>
    </recommendedName>
</protein>
<dbReference type="InterPro" id="IPR042100">
    <property type="entry name" value="Bug_dom1"/>
</dbReference>
<feature type="signal peptide" evidence="2">
    <location>
        <begin position="1"/>
        <end position="24"/>
    </location>
</feature>
<dbReference type="EMBL" id="NEVM01000002">
    <property type="protein sequence ID" value="OZI34259.1"/>
    <property type="molecule type" value="Genomic_DNA"/>
</dbReference>
<dbReference type="OrthoDB" id="9780943at2"/>
<organism evidence="3 4">
    <name type="scientific">Bordetella genomosp. 10</name>
    <dbReference type="NCBI Taxonomy" id="1416804"/>
    <lineage>
        <taxon>Bacteria</taxon>
        <taxon>Pseudomonadati</taxon>
        <taxon>Pseudomonadota</taxon>
        <taxon>Betaproteobacteria</taxon>
        <taxon>Burkholderiales</taxon>
        <taxon>Alcaligenaceae</taxon>
        <taxon>Bordetella</taxon>
    </lineage>
</organism>
<dbReference type="PANTHER" id="PTHR42928:SF5">
    <property type="entry name" value="BLR1237 PROTEIN"/>
    <property type="match status" value="1"/>
</dbReference>
<dbReference type="PIRSF" id="PIRSF017082">
    <property type="entry name" value="YflP"/>
    <property type="match status" value="1"/>
</dbReference>
<name>A0A261SA38_9BORD</name>
<comment type="similarity">
    <text evidence="1">Belongs to the UPF0065 (bug) family.</text>
</comment>
<sequence>MKLLSALATACVAVACGGALPAHAAYPDHPIRFIVPFPPGGSTDVAARIVCERAQKILGQPIVIYNQGGGGAIVGSTTAAQAAPDGYTLLLVQPSHASNPSLIRQLPYDTEKAFVPISGLAWHPGLLVASPSKPHKTFAEFIAYTKAHPGKVSYATAGVGTFPHLTMALLSEVGGLSMVHVPYKGAGPTKTDLIAGRVDVKVDAYATSIGLIQKGELRALAVTGKGRIPQLPDVPAVEETYPGFESSIWMGVAAPAGVPPDVVKKLGQAFAEAIKDPAVVHSLDTQGIYPLALSGPQLGDLIHSEIGKWAKTIKDAGIVAQ</sequence>
<dbReference type="Proteomes" id="UP000216020">
    <property type="component" value="Unassembled WGS sequence"/>
</dbReference>
<dbReference type="AlphaFoldDB" id="A0A261SA38"/>
<dbReference type="Gene3D" id="3.40.190.10">
    <property type="entry name" value="Periplasmic binding protein-like II"/>
    <property type="match status" value="1"/>
</dbReference>
<dbReference type="SUPFAM" id="SSF53850">
    <property type="entry name" value="Periplasmic binding protein-like II"/>
    <property type="match status" value="1"/>
</dbReference>
<dbReference type="CDD" id="cd07012">
    <property type="entry name" value="PBP2_Bug_TTT"/>
    <property type="match status" value="1"/>
</dbReference>
<evidence type="ECO:0008006" key="5">
    <source>
        <dbReference type="Google" id="ProtNLM"/>
    </source>
</evidence>
<evidence type="ECO:0000256" key="2">
    <source>
        <dbReference type="SAM" id="SignalP"/>
    </source>
</evidence>
<proteinExistence type="inferred from homology"/>
<evidence type="ECO:0000313" key="3">
    <source>
        <dbReference type="EMBL" id="OZI34259.1"/>
    </source>
</evidence>
<dbReference type="Gene3D" id="3.40.190.150">
    <property type="entry name" value="Bordetella uptake gene, domain 1"/>
    <property type="match status" value="1"/>
</dbReference>
<dbReference type="Pfam" id="PF03401">
    <property type="entry name" value="TctC"/>
    <property type="match status" value="1"/>
</dbReference>
<dbReference type="InterPro" id="IPR005064">
    <property type="entry name" value="BUG"/>
</dbReference>
<evidence type="ECO:0000313" key="4">
    <source>
        <dbReference type="Proteomes" id="UP000216020"/>
    </source>
</evidence>
<feature type="chain" id="PRO_5012288950" description="Tripartite tricarboxylate transporter substrate binding protein" evidence="2">
    <location>
        <begin position="25"/>
        <end position="321"/>
    </location>
</feature>
<keyword evidence="4" id="KW-1185">Reference proteome</keyword>
<dbReference type="PANTHER" id="PTHR42928">
    <property type="entry name" value="TRICARBOXYLATE-BINDING PROTEIN"/>
    <property type="match status" value="1"/>
</dbReference>
<keyword evidence="2" id="KW-0732">Signal</keyword>
<gene>
    <name evidence="3" type="ORF">CAL29_12005</name>
</gene>
<dbReference type="PROSITE" id="PS51257">
    <property type="entry name" value="PROKAR_LIPOPROTEIN"/>
    <property type="match status" value="1"/>
</dbReference>
<dbReference type="RefSeq" id="WP_094853258.1">
    <property type="nucleotide sequence ID" value="NZ_NEVM01000002.1"/>
</dbReference>
<comment type="caution">
    <text evidence="3">The sequence shown here is derived from an EMBL/GenBank/DDBJ whole genome shotgun (WGS) entry which is preliminary data.</text>
</comment>